<dbReference type="Gene3D" id="1.25.40.10">
    <property type="entry name" value="Tetratricopeptide repeat domain"/>
    <property type="match status" value="1"/>
</dbReference>
<feature type="domain" description="Bacterial transcriptional activator" evidence="3">
    <location>
        <begin position="106"/>
        <end position="255"/>
    </location>
</feature>
<dbReference type="InterPro" id="IPR027417">
    <property type="entry name" value="P-loop_NTPase"/>
</dbReference>
<evidence type="ECO:0000256" key="2">
    <source>
        <dbReference type="ARBA" id="ARBA00022840"/>
    </source>
</evidence>
<dbReference type="SUPFAM" id="SSF48452">
    <property type="entry name" value="TPR-like"/>
    <property type="match status" value="1"/>
</dbReference>
<dbReference type="SUPFAM" id="SSF52540">
    <property type="entry name" value="P-loop containing nucleoside triphosphate hydrolases"/>
    <property type="match status" value="1"/>
</dbReference>
<evidence type="ECO:0000313" key="4">
    <source>
        <dbReference type="EMBL" id="UXY16279.1"/>
    </source>
</evidence>
<reference evidence="4" key="1">
    <citation type="submission" date="2022-10" db="EMBL/GenBank/DDBJ databases">
        <title>Chitiniphilus purpureus sp. nov., a novel chitin-degrading bacterium isolated from crawfish pond sediment.</title>
        <authorList>
            <person name="Li K."/>
        </authorList>
    </citation>
    <scope>NUCLEOTIDE SEQUENCE</scope>
    <source>
        <strain evidence="4">CD1</strain>
    </source>
</reference>
<dbReference type="PANTHER" id="PTHR16305:SF35">
    <property type="entry name" value="TRANSCRIPTIONAL ACTIVATOR DOMAIN"/>
    <property type="match status" value="1"/>
</dbReference>
<keyword evidence="1" id="KW-0547">Nucleotide-binding</keyword>
<proteinExistence type="predicted"/>
<dbReference type="RefSeq" id="WP_263125734.1">
    <property type="nucleotide sequence ID" value="NZ_CP106753.1"/>
</dbReference>
<sequence length="1197" mass="129469">MNPQPLALCLLGAPRLTQGDHEPGRELRYRKAWALLGLLSFPAGTWQPRSTLAAMLWPELDRALGLANLRQVLNNLQRVFDRHAGGACLRIERERVLLVPGTTLWVDTLALAQLARRCADDPAMLRADELAQVIEPQLDTLSGTLLDGLEPVAGEAYLRWLQASRQQVQSWQQSMLQWVCEAQQHCGRLAAAVLSARLLWQHDPLSEPAAGRLIRLLLHMGDHRGAQQALTELDRNLRSELGTRVTAALRALVEQRGLPTGDAKTTWPATATVQESRSMAVCFVTLAEVSTDPGDLDLTTLLAARTLLLQRRAEVRPLAGLGFYAGFGEAGQTEQAARRCVLAVGELLKALPGRLQVGMALGVLTCRYGPEGADWFGTLPDEARQLAARALPGSALGNPALAAQVPAFTSASHGVLALRPEAASGDAPLDGRQPLVGREPELAALMRHWRQACDGRPAWVAIQGEAGVGKTRLAREFAAQVATQGGLVLRLHGALEWQSLPLAPLRAALLTVLTADPAALGERAPVRAAIAALLAGQPDCEELLETLLHFLFEEDLPGAPTEGRDQRFWAAFAAVDALAGRQPVLLWVDDLHWADLATHEWLAHYAGLLAGQRLLLLSTARPDAAMSYAMPPSRFELAALPEAAAGRLVAQCDPAGRLSEAEQRSIVLDSAGVPLFIEHLARRHLAGEITPAHRIDELLALELDRLGAFKPVLQSAAVLGNVFSAEHLALILPHQELQPVLELATHYRLIRPLPQQRYAFRHALIRDAAYRSLTPGHARNIHARFAGWLAAQPHAAPGEIAAHFDAAQQWRLAIEWWRRAGQAALAGQFASDALRGLQRALALAEQHAAGEPVLLRGLQFAVGDAALLSQGYGSTLGHALFESIAARIEAQGRPEDDEDRFRALSGLYMGGSSQGRTEGLVIGRRLEQLADTPAKRLMVCFALGNSLFWRGSFHEALAYQQEGAALADTLPLTERTRYWGEDLGVLVRAFLSWNCWFLGDEAQARSVAGQGIAQARSGGKPHALCFVLAFAAAMNWTADDVEGTRRHAGEGLTLARRFGFPLWQGIHGLFTLWCDAREGRLADPAPVLQAAQTFRQAYQAGSTTAGWVVMTVLLQLDLHDELAVMVQPARSNLEQAGDLYCLAEVALLQAVVLARQGQAGQAALLLSEARGLAARQGAVGLAQRLERLAQTHLGQAA</sequence>
<dbReference type="Gene3D" id="3.40.50.300">
    <property type="entry name" value="P-loop containing nucleotide triphosphate hydrolases"/>
    <property type="match status" value="1"/>
</dbReference>
<protein>
    <submittedName>
        <fullName evidence="4">AAA family ATPase</fullName>
    </submittedName>
</protein>
<dbReference type="Pfam" id="PF03704">
    <property type="entry name" value="BTAD"/>
    <property type="match status" value="1"/>
</dbReference>
<dbReference type="InterPro" id="IPR041664">
    <property type="entry name" value="AAA_16"/>
</dbReference>
<dbReference type="Gene3D" id="1.10.10.10">
    <property type="entry name" value="Winged helix-like DNA-binding domain superfamily/Winged helix DNA-binding domain"/>
    <property type="match status" value="1"/>
</dbReference>
<dbReference type="PANTHER" id="PTHR16305">
    <property type="entry name" value="TESTICULAR SOLUBLE ADENYLYL CYCLASE"/>
    <property type="match status" value="1"/>
</dbReference>
<keyword evidence="2" id="KW-0067">ATP-binding</keyword>
<evidence type="ECO:0000313" key="5">
    <source>
        <dbReference type="Proteomes" id="UP001061302"/>
    </source>
</evidence>
<name>A0ABY6DPJ6_9NEIS</name>
<accession>A0ABY6DPJ6</accession>
<dbReference type="EMBL" id="CP106753">
    <property type="protein sequence ID" value="UXY16279.1"/>
    <property type="molecule type" value="Genomic_DNA"/>
</dbReference>
<dbReference type="SMART" id="SM01043">
    <property type="entry name" value="BTAD"/>
    <property type="match status" value="1"/>
</dbReference>
<dbReference type="InterPro" id="IPR011990">
    <property type="entry name" value="TPR-like_helical_dom_sf"/>
</dbReference>
<organism evidence="4 5">
    <name type="scientific">Chitiniphilus purpureus</name>
    <dbReference type="NCBI Taxonomy" id="2981137"/>
    <lineage>
        <taxon>Bacteria</taxon>
        <taxon>Pseudomonadati</taxon>
        <taxon>Pseudomonadota</taxon>
        <taxon>Betaproteobacteria</taxon>
        <taxon>Neisseriales</taxon>
        <taxon>Chitinibacteraceae</taxon>
        <taxon>Chitiniphilus</taxon>
    </lineage>
</organism>
<evidence type="ECO:0000256" key="1">
    <source>
        <dbReference type="ARBA" id="ARBA00022741"/>
    </source>
</evidence>
<evidence type="ECO:0000259" key="3">
    <source>
        <dbReference type="SMART" id="SM01043"/>
    </source>
</evidence>
<dbReference type="InterPro" id="IPR005158">
    <property type="entry name" value="BTAD"/>
</dbReference>
<keyword evidence="5" id="KW-1185">Reference proteome</keyword>
<dbReference type="Proteomes" id="UP001061302">
    <property type="component" value="Chromosome"/>
</dbReference>
<dbReference type="Pfam" id="PF13191">
    <property type="entry name" value="AAA_16"/>
    <property type="match status" value="1"/>
</dbReference>
<gene>
    <name evidence="4" type="ORF">N8I74_04465</name>
</gene>
<dbReference type="InterPro" id="IPR036388">
    <property type="entry name" value="WH-like_DNA-bd_sf"/>
</dbReference>